<accession>A0A1A9ZME0</accession>
<reference evidence="1" key="2">
    <citation type="submission" date="2020-05" db="UniProtKB">
        <authorList>
            <consortium name="EnsemblMetazoa"/>
        </authorList>
    </citation>
    <scope>IDENTIFICATION</scope>
    <source>
        <strain evidence="1">IAEA</strain>
    </source>
</reference>
<sequence>MDPLVVKNSYTVDEKCIKQLLKYIKQLGLLSDGTQANGRHSRSALLVSMRKPNKTLSCHTSWVKREREEQAEVRTPAYLSGGAKQKGSKEKQFEIETSKMSLMANTNIGKCPIIHTQPIDNLTTEKIQLSSNHQALGECLWTSHHPEEGNDASIHKLCNSKWW</sequence>
<protein>
    <submittedName>
        <fullName evidence="1">Uncharacterized protein</fullName>
    </submittedName>
</protein>
<evidence type="ECO:0000313" key="2">
    <source>
        <dbReference type="Proteomes" id="UP000092445"/>
    </source>
</evidence>
<organism evidence="1 2">
    <name type="scientific">Glossina pallidipes</name>
    <name type="common">Tsetse fly</name>
    <dbReference type="NCBI Taxonomy" id="7398"/>
    <lineage>
        <taxon>Eukaryota</taxon>
        <taxon>Metazoa</taxon>
        <taxon>Ecdysozoa</taxon>
        <taxon>Arthropoda</taxon>
        <taxon>Hexapoda</taxon>
        <taxon>Insecta</taxon>
        <taxon>Pterygota</taxon>
        <taxon>Neoptera</taxon>
        <taxon>Endopterygota</taxon>
        <taxon>Diptera</taxon>
        <taxon>Brachycera</taxon>
        <taxon>Muscomorpha</taxon>
        <taxon>Hippoboscoidea</taxon>
        <taxon>Glossinidae</taxon>
        <taxon>Glossina</taxon>
    </lineage>
</organism>
<name>A0A1A9ZME0_GLOPL</name>
<dbReference type="AlphaFoldDB" id="A0A1A9ZME0"/>
<dbReference type="EnsemblMetazoa" id="GPAI019163-RA">
    <property type="protein sequence ID" value="GPAI019163-PA"/>
    <property type="gene ID" value="GPAI019163"/>
</dbReference>
<dbReference type="VEuPathDB" id="VectorBase:GPAI019163"/>
<proteinExistence type="predicted"/>
<dbReference type="Proteomes" id="UP000092445">
    <property type="component" value="Unassembled WGS sequence"/>
</dbReference>
<evidence type="ECO:0000313" key="1">
    <source>
        <dbReference type="EnsemblMetazoa" id="GPAI019163-PA"/>
    </source>
</evidence>
<keyword evidence="2" id="KW-1185">Reference proteome</keyword>
<reference evidence="2" key="1">
    <citation type="submission" date="2014-03" db="EMBL/GenBank/DDBJ databases">
        <authorList>
            <person name="Aksoy S."/>
            <person name="Warren W."/>
            <person name="Wilson R.K."/>
        </authorList>
    </citation>
    <scope>NUCLEOTIDE SEQUENCE [LARGE SCALE GENOMIC DNA]</scope>
    <source>
        <strain evidence="2">IAEA</strain>
    </source>
</reference>